<dbReference type="InterPro" id="IPR002156">
    <property type="entry name" value="RNaseH_domain"/>
</dbReference>
<evidence type="ECO:0000256" key="6">
    <source>
        <dbReference type="SAM" id="MobiDB-lite"/>
    </source>
</evidence>
<evidence type="ECO:0000256" key="5">
    <source>
        <dbReference type="ARBA" id="ARBA00022801"/>
    </source>
</evidence>
<gene>
    <name evidence="8" type="ORF">HGM15179_017376</name>
</gene>
<protein>
    <recommendedName>
        <fullName evidence="7">RNase H type-1 domain-containing protein</fullName>
    </recommendedName>
</protein>
<accession>A0A8K1G170</accession>
<dbReference type="InterPro" id="IPR036397">
    <property type="entry name" value="RNaseH_sf"/>
</dbReference>
<keyword evidence="9" id="KW-1185">Reference proteome</keyword>
<dbReference type="InterPro" id="IPR012337">
    <property type="entry name" value="RNaseH-like_sf"/>
</dbReference>
<evidence type="ECO:0000313" key="9">
    <source>
        <dbReference type="Proteomes" id="UP000796761"/>
    </source>
</evidence>
<dbReference type="GO" id="GO:0004523">
    <property type="term" value="F:RNA-DNA hybrid ribonuclease activity"/>
    <property type="evidence" value="ECO:0007669"/>
    <property type="project" value="InterPro"/>
</dbReference>
<dbReference type="Proteomes" id="UP000796761">
    <property type="component" value="Unassembled WGS sequence"/>
</dbReference>
<evidence type="ECO:0000259" key="7">
    <source>
        <dbReference type="PROSITE" id="PS50879"/>
    </source>
</evidence>
<keyword evidence="3" id="KW-0540">Nuclease</keyword>
<dbReference type="SUPFAM" id="SSF53098">
    <property type="entry name" value="Ribonuclease H-like"/>
    <property type="match status" value="1"/>
</dbReference>
<keyword evidence="5" id="KW-0378">Hydrolase</keyword>
<dbReference type="Pfam" id="PF00075">
    <property type="entry name" value="RNase_H"/>
    <property type="match status" value="1"/>
</dbReference>
<keyword evidence="4" id="KW-0255">Endonuclease</keyword>
<keyword evidence="1" id="KW-0808">Transferase</keyword>
<evidence type="ECO:0000256" key="4">
    <source>
        <dbReference type="ARBA" id="ARBA00022759"/>
    </source>
</evidence>
<feature type="domain" description="RNase H type-1" evidence="7">
    <location>
        <begin position="25"/>
        <end position="160"/>
    </location>
</feature>
<dbReference type="InterPro" id="IPR040643">
    <property type="entry name" value="MLVIN_C"/>
</dbReference>
<dbReference type="PROSITE" id="PS50879">
    <property type="entry name" value="RNASE_H_1"/>
    <property type="match status" value="1"/>
</dbReference>
<dbReference type="GO" id="GO:0003676">
    <property type="term" value="F:nucleic acid binding"/>
    <property type="evidence" value="ECO:0007669"/>
    <property type="project" value="InterPro"/>
</dbReference>
<dbReference type="Pfam" id="PF18697">
    <property type="entry name" value="MLVIN_C"/>
    <property type="match status" value="1"/>
</dbReference>
<evidence type="ECO:0000256" key="2">
    <source>
        <dbReference type="ARBA" id="ARBA00022695"/>
    </source>
</evidence>
<sequence>MTGYTVTITDKVIEAKALPSDVSSQKAELIVLTDSDSKLSEVRENRGQKKTHSNHQPEISSKEKHKTREELSKGKKVNIWTDSKYAFSVVHTHGAIWKERELITSQGNEIKQSEQILTVLQSIWKPSEVAIMHFRGYQKGKAPPELGNCFADETAKEVAEKGILVVVPQKEIDLSEFTPIYKQRDNKLIKFIKAEMNESEWAVTPGRQVVVPLLLLREIAQKLQRFIVLSRPIGLDTPAHPFQPGDWAYVKGWDSDLLQAKRKGPFQVLVTTLTVIKVAGKGPWIH</sequence>
<evidence type="ECO:0000256" key="3">
    <source>
        <dbReference type="ARBA" id="ARBA00022722"/>
    </source>
</evidence>
<feature type="compositionally biased region" description="Basic and acidic residues" evidence="6">
    <location>
        <begin position="60"/>
        <end position="71"/>
    </location>
</feature>
<dbReference type="EMBL" id="SWJQ01001006">
    <property type="protein sequence ID" value="TRZ09730.1"/>
    <property type="molecule type" value="Genomic_DNA"/>
</dbReference>
<dbReference type="Gene3D" id="2.30.30.850">
    <property type="match status" value="1"/>
</dbReference>
<feature type="region of interest" description="Disordered" evidence="6">
    <location>
        <begin position="40"/>
        <end position="71"/>
    </location>
</feature>
<evidence type="ECO:0000313" key="8">
    <source>
        <dbReference type="EMBL" id="TRZ09730.1"/>
    </source>
</evidence>
<proteinExistence type="predicted"/>
<organism evidence="8 9">
    <name type="scientific">Zosterops borbonicus</name>
    <dbReference type="NCBI Taxonomy" id="364589"/>
    <lineage>
        <taxon>Eukaryota</taxon>
        <taxon>Metazoa</taxon>
        <taxon>Chordata</taxon>
        <taxon>Craniata</taxon>
        <taxon>Vertebrata</taxon>
        <taxon>Euteleostomi</taxon>
        <taxon>Archelosauria</taxon>
        <taxon>Archosauria</taxon>
        <taxon>Dinosauria</taxon>
        <taxon>Saurischia</taxon>
        <taxon>Theropoda</taxon>
        <taxon>Coelurosauria</taxon>
        <taxon>Aves</taxon>
        <taxon>Neognathae</taxon>
        <taxon>Neoaves</taxon>
        <taxon>Telluraves</taxon>
        <taxon>Australaves</taxon>
        <taxon>Passeriformes</taxon>
        <taxon>Sylvioidea</taxon>
        <taxon>Zosteropidae</taxon>
        <taxon>Zosterops</taxon>
    </lineage>
</organism>
<dbReference type="OrthoDB" id="9908810at2759"/>
<name>A0A8K1G170_9PASS</name>
<keyword evidence="2" id="KW-0548">Nucleotidyltransferase</keyword>
<evidence type="ECO:0000256" key="1">
    <source>
        <dbReference type="ARBA" id="ARBA00022679"/>
    </source>
</evidence>
<dbReference type="GO" id="GO:0016779">
    <property type="term" value="F:nucleotidyltransferase activity"/>
    <property type="evidence" value="ECO:0007669"/>
    <property type="project" value="UniProtKB-KW"/>
</dbReference>
<comment type="caution">
    <text evidence="8">The sequence shown here is derived from an EMBL/GenBank/DDBJ whole genome shotgun (WGS) entry which is preliminary data.</text>
</comment>
<dbReference type="Gene3D" id="3.30.420.10">
    <property type="entry name" value="Ribonuclease H-like superfamily/Ribonuclease H"/>
    <property type="match status" value="1"/>
</dbReference>
<dbReference type="AlphaFoldDB" id="A0A8K1G170"/>
<reference evidence="8" key="1">
    <citation type="submission" date="2019-04" db="EMBL/GenBank/DDBJ databases">
        <title>Genome assembly of Zosterops borbonicus 15179.</title>
        <authorList>
            <person name="Leroy T."/>
            <person name="Anselmetti Y."/>
            <person name="Tilak M.-K."/>
            <person name="Nabholz B."/>
        </authorList>
    </citation>
    <scope>NUCLEOTIDE SEQUENCE</scope>
    <source>
        <strain evidence="8">HGM_15179</strain>
        <tissue evidence="8">Muscle</tissue>
    </source>
</reference>